<dbReference type="Proteomes" id="UP000648239">
    <property type="component" value="Unassembled WGS sequence"/>
</dbReference>
<feature type="transmembrane region" description="Helical" evidence="5">
    <location>
        <begin position="639"/>
        <end position="663"/>
    </location>
</feature>
<feature type="transmembrane region" description="Helical" evidence="5">
    <location>
        <begin position="594"/>
        <end position="619"/>
    </location>
</feature>
<keyword evidence="2 3" id="KW-0802">TPR repeat</keyword>
<organism evidence="7 8">
    <name type="scientific">Candidatus Polarisedimenticola svalbardensis</name>
    <dbReference type="NCBI Taxonomy" id="2886004"/>
    <lineage>
        <taxon>Bacteria</taxon>
        <taxon>Pseudomonadati</taxon>
        <taxon>Acidobacteriota</taxon>
        <taxon>Candidatus Polarisedimenticolia</taxon>
        <taxon>Candidatus Polarisedimenticolales</taxon>
        <taxon>Candidatus Polarisedimenticolaceae</taxon>
        <taxon>Candidatus Polarisedimenticola</taxon>
    </lineage>
</organism>
<dbReference type="InterPro" id="IPR011990">
    <property type="entry name" value="TPR-like_helical_dom_sf"/>
</dbReference>
<evidence type="ECO:0000256" key="5">
    <source>
        <dbReference type="SAM" id="Phobius"/>
    </source>
</evidence>
<evidence type="ECO:0000313" key="7">
    <source>
        <dbReference type="EMBL" id="MBD3866702.1"/>
    </source>
</evidence>
<feature type="transmembrane region" description="Helical" evidence="5">
    <location>
        <begin position="488"/>
        <end position="511"/>
    </location>
</feature>
<keyword evidence="5" id="KW-0472">Membrane</keyword>
<feature type="transmembrane region" description="Helical" evidence="5">
    <location>
        <begin position="234"/>
        <end position="258"/>
    </location>
</feature>
<dbReference type="Pfam" id="PF14559">
    <property type="entry name" value="TPR_19"/>
    <property type="match status" value="1"/>
</dbReference>
<feature type="transmembrane region" description="Helical" evidence="5">
    <location>
        <begin position="187"/>
        <end position="208"/>
    </location>
</feature>
<feature type="chain" id="PRO_5035305373" evidence="6">
    <location>
        <begin position="25"/>
        <end position="671"/>
    </location>
</feature>
<evidence type="ECO:0000256" key="1">
    <source>
        <dbReference type="ARBA" id="ARBA00022737"/>
    </source>
</evidence>
<accession>A0A8J7CBU6</accession>
<evidence type="ECO:0000313" key="8">
    <source>
        <dbReference type="Proteomes" id="UP000648239"/>
    </source>
</evidence>
<dbReference type="AlphaFoldDB" id="A0A8J7CBU6"/>
<name>A0A8J7CBU6_9BACT</name>
<sequence length="671" mass="74066">MIGFRFGKALICLACCLAVSFAVAEQGKIRLRQSAPEVRSEAEPAPRGPSDSSLSGFDYEAFENRLQSHWFQRKAFLAEGRENDALRQSERIQAFCTEEGIGRLRGLADALIVESDHHLIRGNFTKALEALDLAEQLDPGRSQVRLARAGVLWKSGRGTFPALAEFLSGLRAAITEGVRDFSLVNRILLSLILGLLGTTLLFSIMMVLRYQIPFRHEVEEWFGARVRSAVGRPVGYALLVLPFLTWVGAGWACFYWLIITFRFMRRSERAATILLLLATFLAVPAYRVAVTVYGITTDPVTRTTMEAATGPYSPSRIVDMQKLVEAHPEDATYRFLLAGLYAKGQFFNDAFNEYQKVLEIDPGRYEALINIGNIYYELQNFDEAGAFYLRSLEQHPDSVLALYNLHRSHAEGFRFTASEEALTRAQNLDSERVTALMAGEEGDGRSHVVPAVIDIGTIWNAAFAGGALHETGRAKSGPGVTGLLAAQLVNPVSIAALLTLILAILLGRLPAEKGPARRCIRCGRPFCHRCKTGREGHEYCSQCLHLFVLGDGLAPETKTKKMFEVESYEKRLRVVRSGIGWLFPGSSHVLRGRILAGCLFLIGWFTAVLMWQPVALLPLEKFTGFDLRLDLLYSGAVPASPAVNAAAILGLAGAILIWLAVVVGRSKRRES</sequence>
<dbReference type="PANTHER" id="PTHR44943">
    <property type="entry name" value="CELLULOSE SYNTHASE OPERON PROTEIN C"/>
    <property type="match status" value="1"/>
</dbReference>
<feature type="region of interest" description="Disordered" evidence="4">
    <location>
        <begin position="34"/>
        <end position="53"/>
    </location>
</feature>
<feature type="transmembrane region" description="Helical" evidence="5">
    <location>
        <begin position="270"/>
        <end position="295"/>
    </location>
</feature>
<protein>
    <submittedName>
        <fullName evidence="7">Tetratricopeptide repeat protein</fullName>
    </submittedName>
</protein>
<dbReference type="SUPFAM" id="SSF48452">
    <property type="entry name" value="TPR-like"/>
    <property type="match status" value="1"/>
</dbReference>
<proteinExistence type="predicted"/>
<keyword evidence="1" id="KW-0677">Repeat</keyword>
<evidence type="ECO:0000256" key="3">
    <source>
        <dbReference type="PROSITE-ProRule" id="PRU00339"/>
    </source>
</evidence>
<evidence type="ECO:0000256" key="2">
    <source>
        <dbReference type="ARBA" id="ARBA00022803"/>
    </source>
</evidence>
<feature type="signal peptide" evidence="6">
    <location>
        <begin position="1"/>
        <end position="24"/>
    </location>
</feature>
<keyword evidence="5" id="KW-0812">Transmembrane</keyword>
<gene>
    <name evidence="7" type="ORF">IFK94_01130</name>
</gene>
<dbReference type="InterPro" id="IPR019734">
    <property type="entry name" value="TPR_rpt"/>
</dbReference>
<comment type="caution">
    <text evidence="7">The sequence shown here is derived from an EMBL/GenBank/DDBJ whole genome shotgun (WGS) entry which is preliminary data.</text>
</comment>
<keyword evidence="6" id="KW-0732">Signal</keyword>
<dbReference type="PROSITE" id="PS50293">
    <property type="entry name" value="TPR_REGION"/>
    <property type="match status" value="1"/>
</dbReference>
<dbReference type="PROSITE" id="PS50005">
    <property type="entry name" value="TPR"/>
    <property type="match status" value="2"/>
</dbReference>
<feature type="repeat" description="TPR" evidence="3">
    <location>
        <begin position="365"/>
        <end position="398"/>
    </location>
</feature>
<dbReference type="PANTHER" id="PTHR44943:SF8">
    <property type="entry name" value="TPR REPEAT-CONTAINING PROTEIN MJ0263"/>
    <property type="match status" value="1"/>
</dbReference>
<reference evidence="7 8" key="1">
    <citation type="submission" date="2020-08" db="EMBL/GenBank/DDBJ databases">
        <title>Acidobacteriota in marine sediments use diverse sulfur dissimilation pathways.</title>
        <authorList>
            <person name="Wasmund K."/>
        </authorList>
    </citation>
    <scope>NUCLEOTIDE SEQUENCE [LARGE SCALE GENOMIC DNA]</scope>
    <source>
        <strain evidence="7">MAG AM4</strain>
    </source>
</reference>
<keyword evidence="5" id="KW-1133">Transmembrane helix</keyword>
<feature type="repeat" description="TPR" evidence="3">
    <location>
        <begin position="331"/>
        <end position="364"/>
    </location>
</feature>
<dbReference type="InterPro" id="IPR051685">
    <property type="entry name" value="Ycf3/AcsC/BcsC/TPR_MFPF"/>
</dbReference>
<evidence type="ECO:0000256" key="4">
    <source>
        <dbReference type="SAM" id="MobiDB-lite"/>
    </source>
</evidence>
<dbReference type="EMBL" id="JACXWD010000002">
    <property type="protein sequence ID" value="MBD3866702.1"/>
    <property type="molecule type" value="Genomic_DNA"/>
</dbReference>
<dbReference type="SMART" id="SM00028">
    <property type="entry name" value="TPR"/>
    <property type="match status" value="4"/>
</dbReference>
<dbReference type="Gene3D" id="1.25.40.10">
    <property type="entry name" value="Tetratricopeptide repeat domain"/>
    <property type="match status" value="1"/>
</dbReference>
<evidence type="ECO:0000256" key="6">
    <source>
        <dbReference type="SAM" id="SignalP"/>
    </source>
</evidence>